<reference evidence="2 3" key="1">
    <citation type="submission" date="2016-03" db="EMBL/GenBank/DDBJ databases">
        <title>Whole genome sequencing of Grifola frondosa 9006-11.</title>
        <authorList>
            <person name="Min B."/>
            <person name="Park H."/>
            <person name="Kim J.-G."/>
            <person name="Cho H."/>
            <person name="Oh Y.-L."/>
            <person name="Kong W.-S."/>
            <person name="Choi I.-G."/>
        </authorList>
    </citation>
    <scope>NUCLEOTIDE SEQUENCE [LARGE SCALE GENOMIC DNA]</scope>
    <source>
        <strain evidence="2 3">9006-11</strain>
    </source>
</reference>
<feature type="compositionally biased region" description="Polar residues" evidence="1">
    <location>
        <begin position="1"/>
        <end position="15"/>
    </location>
</feature>
<dbReference type="AlphaFoldDB" id="A0A1C7MC72"/>
<evidence type="ECO:0000313" key="2">
    <source>
        <dbReference type="EMBL" id="OBZ74207.1"/>
    </source>
</evidence>
<evidence type="ECO:0000313" key="3">
    <source>
        <dbReference type="Proteomes" id="UP000092993"/>
    </source>
</evidence>
<evidence type="ECO:0000256" key="1">
    <source>
        <dbReference type="SAM" id="MobiDB-lite"/>
    </source>
</evidence>
<dbReference type="GO" id="GO:0007076">
    <property type="term" value="P:mitotic chromosome condensation"/>
    <property type="evidence" value="ECO:0007669"/>
    <property type="project" value="InterPro"/>
</dbReference>
<name>A0A1C7MC72_GRIFR</name>
<proteinExistence type="predicted"/>
<feature type="compositionally biased region" description="Low complexity" evidence="1">
    <location>
        <begin position="89"/>
        <end position="100"/>
    </location>
</feature>
<feature type="compositionally biased region" description="Acidic residues" evidence="1">
    <location>
        <begin position="21"/>
        <end position="31"/>
    </location>
</feature>
<feature type="region of interest" description="Disordered" evidence="1">
    <location>
        <begin position="1"/>
        <end position="100"/>
    </location>
</feature>
<dbReference type="GO" id="GO:0000796">
    <property type="term" value="C:condensin complex"/>
    <property type="evidence" value="ECO:0007669"/>
    <property type="project" value="InterPro"/>
</dbReference>
<dbReference type="OrthoDB" id="3058635at2759"/>
<dbReference type="Proteomes" id="UP000092993">
    <property type="component" value="Unassembled WGS sequence"/>
</dbReference>
<sequence length="157" mass="16987">MPTTRPTRSQQQNLKSIYAESDSEEDTEPEQETPKPNARSLAKKRLSEIYTPDQDASFSSDGGRAPLNSENAQAGPSSEGANGEEEGAGENSRAAAQARQKQQLLSIAQAPVINVPLDVMSSNFEEWMKMATDNKINAANSWNLLLSTTSMTCAPPE</sequence>
<accession>A0A1C7MC72</accession>
<dbReference type="EMBL" id="LUGG01000006">
    <property type="protein sequence ID" value="OBZ74207.1"/>
    <property type="molecule type" value="Genomic_DNA"/>
</dbReference>
<gene>
    <name evidence="2" type="ORF">A0H81_05850</name>
</gene>
<protein>
    <submittedName>
        <fullName evidence="2">Uncharacterized protein</fullName>
    </submittedName>
</protein>
<dbReference type="InterPro" id="IPR022816">
    <property type="entry name" value="Condensin_barren_su2"/>
</dbReference>
<organism evidence="2 3">
    <name type="scientific">Grifola frondosa</name>
    <name type="common">Maitake</name>
    <name type="synonym">Polyporus frondosus</name>
    <dbReference type="NCBI Taxonomy" id="5627"/>
    <lineage>
        <taxon>Eukaryota</taxon>
        <taxon>Fungi</taxon>
        <taxon>Dikarya</taxon>
        <taxon>Basidiomycota</taxon>
        <taxon>Agaricomycotina</taxon>
        <taxon>Agaricomycetes</taxon>
        <taxon>Polyporales</taxon>
        <taxon>Grifolaceae</taxon>
        <taxon>Grifola</taxon>
    </lineage>
</organism>
<dbReference type="STRING" id="5627.A0A1C7MC72"/>
<keyword evidence="3" id="KW-1185">Reference proteome</keyword>
<comment type="caution">
    <text evidence="2">The sequence shown here is derived from an EMBL/GenBank/DDBJ whole genome shotgun (WGS) entry which is preliminary data.</text>
</comment>
<dbReference type="Pfam" id="PF05786">
    <property type="entry name" value="Cnd2"/>
    <property type="match status" value="1"/>
</dbReference>